<proteinExistence type="predicted"/>
<reference evidence="1" key="1">
    <citation type="journal article" date="2021" name="Proc. Natl. Acad. Sci. U.S.A.">
        <title>A Catalog of Tens of Thousands of Viruses from Human Metagenomes Reveals Hidden Associations with Chronic Diseases.</title>
        <authorList>
            <person name="Tisza M.J."/>
            <person name="Buck C.B."/>
        </authorList>
    </citation>
    <scope>NUCLEOTIDE SEQUENCE</scope>
    <source>
        <strain evidence="1">CtS1E53</strain>
    </source>
</reference>
<sequence length="518" mass="55800">MGGSATKLFGKIKGALTAAAIAKAIGDIAKASISAYADYEQMVGGVETLFGTNGKSLEEYAADAGKTVDQISDKYNSLVNAQSIVFDNAKKAYKTAGVSATQYMDTATSFAASLISGLKGDTETAAKLVDLAILDMSDNANKMGTDMASIQNAYQGFAKQNYTMLDNLKLGYGGTQSEMKRLLRDAQKLSGQKYNIKNLNDIIEAIHVIQDEMEITGTTQKEASETISGSWNATKAAWDNLLTGLADGNADIDSLVKGLGESAWNVTKNVAKAAGNLLVNTGKVFQSIFSIAGNAISEGWQNTVWPWIQKNFKATLGIDLPDWPTVVQSVKDGWETLKTGLVDAFKFAIQVAVTDWETIKQTLTDLWNNIVEWWESIKSALTFSIVPSFAGDSFGDVVQNTNPKNVKDAMGGKTPWQMIQSIWGGGTSKQHEASGLRRVPYDGFSARLHENEAVLTASQAAIWRGERMPSLAGIGALATPAQTEQPINLTINISGNTNSPYEVAQAVRNAVDDWRWRG</sequence>
<dbReference type="EMBL" id="BK014885">
    <property type="protein sequence ID" value="DAD80617.1"/>
    <property type="molecule type" value="Genomic_DNA"/>
</dbReference>
<evidence type="ECO:0000313" key="1">
    <source>
        <dbReference type="EMBL" id="DAD80617.1"/>
    </source>
</evidence>
<organism evidence="1">
    <name type="scientific">Siphoviridae sp. ctS1E53</name>
    <dbReference type="NCBI Taxonomy" id="2826340"/>
    <lineage>
        <taxon>Viruses</taxon>
        <taxon>Duplodnaviria</taxon>
        <taxon>Heunggongvirae</taxon>
        <taxon>Uroviricota</taxon>
        <taxon>Caudoviricetes</taxon>
    </lineage>
</organism>
<protein>
    <submittedName>
        <fullName evidence="1">Tail tape measure protein</fullName>
    </submittedName>
</protein>
<name>A0A8S5ME49_9CAUD</name>
<accession>A0A8S5ME49</accession>